<dbReference type="AlphaFoldDB" id="A0A7I4DVU3"/>
<evidence type="ECO:0000313" key="2">
    <source>
        <dbReference type="EnsemblPlants" id="Pp3c5_8730V3.1"/>
    </source>
</evidence>
<reference evidence="2 3" key="1">
    <citation type="journal article" date="2008" name="Science">
        <title>The Physcomitrella genome reveals evolutionary insights into the conquest of land by plants.</title>
        <authorList>
            <person name="Rensing S."/>
            <person name="Lang D."/>
            <person name="Zimmer A."/>
            <person name="Terry A."/>
            <person name="Salamov A."/>
            <person name="Shapiro H."/>
            <person name="Nishiyama T."/>
            <person name="Perroud P.-F."/>
            <person name="Lindquist E."/>
            <person name="Kamisugi Y."/>
            <person name="Tanahashi T."/>
            <person name="Sakakibara K."/>
            <person name="Fujita T."/>
            <person name="Oishi K."/>
            <person name="Shin-I T."/>
            <person name="Kuroki Y."/>
            <person name="Toyoda A."/>
            <person name="Suzuki Y."/>
            <person name="Hashimoto A."/>
            <person name="Yamaguchi K."/>
            <person name="Sugano A."/>
            <person name="Kohara Y."/>
            <person name="Fujiyama A."/>
            <person name="Anterola A."/>
            <person name="Aoki S."/>
            <person name="Ashton N."/>
            <person name="Barbazuk W.B."/>
            <person name="Barker E."/>
            <person name="Bennetzen J."/>
            <person name="Bezanilla M."/>
            <person name="Blankenship R."/>
            <person name="Cho S.H."/>
            <person name="Dutcher S."/>
            <person name="Estelle M."/>
            <person name="Fawcett J.A."/>
            <person name="Gundlach H."/>
            <person name="Hanada K."/>
            <person name="Heyl A."/>
            <person name="Hicks K.A."/>
            <person name="Hugh J."/>
            <person name="Lohr M."/>
            <person name="Mayer K."/>
            <person name="Melkozernov A."/>
            <person name="Murata T."/>
            <person name="Nelson D."/>
            <person name="Pils B."/>
            <person name="Prigge M."/>
            <person name="Reiss B."/>
            <person name="Renner T."/>
            <person name="Rombauts S."/>
            <person name="Rushton P."/>
            <person name="Sanderfoot A."/>
            <person name="Schween G."/>
            <person name="Shiu S.-H."/>
            <person name="Stueber K."/>
            <person name="Theodoulou F.L."/>
            <person name="Tu H."/>
            <person name="Van de Peer Y."/>
            <person name="Verrier P.J."/>
            <person name="Waters E."/>
            <person name="Wood A."/>
            <person name="Yang L."/>
            <person name="Cove D."/>
            <person name="Cuming A."/>
            <person name="Hasebe M."/>
            <person name="Lucas S."/>
            <person name="Mishler D.B."/>
            <person name="Reski R."/>
            <person name="Grigoriev I."/>
            <person name="Quatrano R.S."/>
            <person name="Boore J.L."/>
        </authorList>
    </citation>
    <scope>NUCLEOTIDE SEQUENCE [LARGE SCALE GENOMIC DNA]</scope>
    <source>
        <strain evidence="2 3">cv. Gransden 2004</strain>
    </source>
</reference>
<proteinExistence type="predicted"/>
<dbReference type="EnsemblPlants" id="Pp3c5_8730V3.1">
    <property type="protein sequence ID" value="Pp3c5_8730V3.1"/>
    <property type="gene ID" value="Pp3c5_8730"/>
</dbReference>
<evidence type="ECO:0000313" key="3">
    <source>
        <dbReference type="Proteomes" id="UP000006727"/>
    </source>
</evidence>
<feature type="region of interest" description="Disordered" evidence="1">
    <location>
        <begin position="150"/>
        <end position="180"/>
    </location>
</feature>
<dbReference type="Gramene" id="Pp3c5_8730V3.1">
    <property type="protein sequence ID" value="Pp3c5_8730V3.1"/>
    <property type="gene ID" value="Pp3c5_8730"/>
</dbReference>
<reference evidence="2" key="3">
    <citation type="submission" date="2020-12" db="UniProtKB">
        <authorList>
            <consortium name="EnsemblPlants"/>
        </authorList>
    </citation>
    <scope>IDENTIFICATION</scope>
</reference>
<dbReference type="InParanoid" id="A0A7I4DVU3"/>
<name>A0A7I4DVU3_PHYPA</name>
<reference evidence="2 3" key="2">
    <citation type="journal article" date="2018" name="Plant J.">
        <title>The Physcomitrella patens chromosome-scale assembly reveals moss genome structure and evolution.</title>
        <authorList>
            <person name="Lang D."/>
            <person name="Ullrich K.K."/>
            <person name="Murat F."/>
            <person name="Fuchs J."/>
            <person name="Jenkins J."/>
            <person name="Haas F.B."/>
            <person name="Piednoel M."/>
            <person name="Gundlach H."/>
            <person name="Van Bel M."/>
            <person name="Meyberg R."/>
            <person name="Vives C."/>
            <person name="Morata J."/>
            <person name="Symeonidi A."/>
            <person name="Hiss M."/>
            <person name="Muchero W."/>
            <person name="Kamisugi Y."/>
            <person name="Saleh O."/>
            <person name="Blanc G."/>
            <person name="Decker E.L."/>
            <person name="van Gessel N."/>
            <person name="Grimwood J."/>
            <person name="Hayes R.D."/>
            <person name="Graham S.W."/>
            <person name="Gunter L.E."/>
            <person name="McDaniel S.F."/>
            <person name="Hoernstein S.N.W."/>
            <person name="Larsson A."/>
            <person name="Li F.W."/>
            <person name="Perroud P.F."/>
            <person name="Phillips J."/>
            <person name="Ranjan P."/>
            <person name="Rokshar D.S."/>
            <person name="Rothfels C.J."/>
            <person name="Schneider L."/>
            <person name="Shu S."/>
            <person name="Stevenson D.W."/>
            <person name="Thummler F."/>
            <person name="Tillich M."/>
            <person name="Villarreal Aguilar J.C."/>
            <person name="Widiez T."/>
            <person name="Wong G.K."/>
            <person name="Wymore A."/>
            <person name="Zhang Y."/>
            <person name="Zimmer A.D."/>
            <person name="Quatrano R.S."/>
            <person name="Mayer K.F.X."/>
            <person name="Goodstein D."/>
            <person name="Casacuberta J.M."/>
            <person name="Vandepoele K."/>
            <person name="Reski R."/>
            <person name="Cuming A.C."/>
            <person name="Tuskan G.A."/>
            <person name="Maumus F."/>
            <person name="Salse J."/>
            <person name="Schmutz J."/>
            <person name="Rensing S.A."/>
        </authorList>
    </citation>
    <scope>NUCLEOTIDE SEQUENCE [LARGE SCALE GENOMIC DNA]</scope>
    <source>
        <strain evidence="2 3">cv. Gransden 2004</strain>
    </source>
</reference>
<dbReference type="EMBL" id="ABEU02000005">
    <property type="status" value="NOT_ANNOTATED_CDS"/>
    <property type="molecule type" value="Genomic_DNA"/>
</dbReference>
<organism evidence="2 3">
    <name type="scientific">Physcomitrium patens</name>
    <name type="common">Spreading-leaved earth moss</name>
    <name type="synonym">Physcomitrella patens</name>
    <dbReference type="NCBI Taxonomy" id="3218"/>
    <lineage>
        <taxon>Eukaryota</taxon>
        <taxon>Viridiplantae</taxon>
        <taxon>Streptophyta</taxon>
        <taxon>Embryophyta</taxon>
        <taxon>Bryophyta</taxon>
        <taxon>Bryophytina</taxon>
        <taxon>Bryopsida</taxon>
        <taxon>Funariidae</taxon>
        <taxon>Funariales</taxon>
        <taxon>Funariaceae</taxon>
        <taxon>Physcomitrium</taxon>
    </lineage>
</organism>
<sequence length="248" mass="28330">MVIQLEMDMEEAEWSKRRILLVHHGESLRNVDALNYGRDIRELIKGNQTDDWKVYINGSLYKRTLQTWRGIGIACERERPAITQFPKLLSLGSSVSWCKGPYRNLRTSTIWKYIDADFEGVIHSRWIDQREIRESRYWLTMHHTEDEFKAFGSSDDESSSGGQTKRKNPVDSNNASIPTPDLGVVHFSPSNGWEVGDTELGVLVQPVDACSGTSIWRNGESFKVLNILVCSGYLVAKDFVVSQKEEEE</sequence>
<dbReference type="Proteomes" id="UP000006727">
    <property type="component" value="Chromosome 5"/>
</dbReference>
<keyword evidence="3" id="KW-1185">Reference proteome</keyword>
<accession>A0A7I4DVU3</accession>
<evidence type="ECO:0000256" key="1">
    <source>
        <dbReference type="SAM" id="MobiDB-lite"/>
    </source>
</evidence>
<protein>
    <submittedName>
        <fullName evidence="2">Uncharacterized protein</fullName>
    </submittedName>
</protein>